<name>A0A852SIN5_9MICO</name>
<gene>
    <name evidence="1" type="ORF">BJ984_000221</name>
</gene>
<dbReference type="Gene3D" id="3.40.50.12090">
    <property type="match status" value="1"/>
</dbReference>
<protein>
    <submittedName>
        <fullName evidence="1">Putative cell wall-binding protein</fullName>
    </submittedName>
</protein>
<evidence type="ECO:0000313" key="1">
    <source>
        <dbReference type="EMBL" id="NYD69063.1"/>
    </source>
</evidence>
<reference evidence="1 2" key="1">
    <citation type="submission" date="2020-07" db="EMBL/GenBank/DDBJ databases">
        <title>Sequencing the genomes of 1000 actinobacteria strains.</title>
        <authorList>
            <person name="Klenk H.-P."/>
        </authorList>
    </citation>
    <scope>NUCLEOTIDE SEQUENCE [LARGE SCALE GENOMIC DNA]</scope>
    <source>
        <strain evidence="1 2">DSM 26474</strain>
    </source>
</reference>
<dbReference type="Proteomes" id="UP000549913">
    <property type="component" value="Unassembled WGS sequence"/>
</dbReference>
<sequence length="435" mass="43853">MDGSSLTKPARSRAKKLGWAGVVVGVVLGAVGAVGVTGPVSASVTLVTAGCPQGVAAKGFPIEPLEVKAPSVLRLTGGALPPGVQLNAPGQVLFGEPSQLGDYQFRLQLDATLPDGTVQSSVANCTVTVQAAPTVSRIAGTDRYAQAIAVSSGAFASSQIAYVATGEKFADALSASAVAAWRRGPLLLTPKDSVPRGLVAELKRLGVKDVVVVGGKDAVSETVAQALATGSGAAVTRIGGADRFEVSRALIGDSRFGMPNSTSMFAATGVNFPDALTAAPAAVQDGSPVLLVNGGATALTATESTFLLDFGVREVTVTGGPLSVSDALLKDLTVRFAAERLSGGDRYETGAVVNHDVFKSASHVFIASGATFPDALSGGVSAGVGHNPLYITTPHCLSPAVWFEIGRLAPTKVFVLGGTSALSSAIDTLEPCGLD</sequence>
<dbReference type="EMBL" id="JACCBM010000001">
    <property type="protein sequence ID" value="NYD69063.1"/>
    <property type="molecule type" value="Genomic_DNA"/>
</dbReference>
<accession>A0A852SIN5</accession>
<organism evidence="1 2">
    <name type="scientific">Herbiconiux flava</name>
    <dbReference type="NCBI Taxonomy" id="881268"/>
    <lineage>
        <taxon>Bacteria</taxon>
        <taxon>Bacillati</taxon>
        <taxon>Actinomycetota</taxon>
        <taxon>Actinomycetes</taxon>
        <taxon>Micrococcales</taxon>
        <taxon>Microbacteriaceae</taxon>
        <taxon>Herbiconiux</taxon>
    </lineage>
</organism>
<proteinExistence type="predicted"/>
<evidence type="ECO:0000313" key="2">
    <source>
        <dbReference type="Proteomes" id="UP000549913"/>
    </source>
</evidence>
<dbReference type="RefSeq" id="WP_179546457.1">
    <property type="nucleotide sequence ID" value="NZ_BSEW01000001.1"/>
</dbReference>
<dbReference type="InterPro" id="IPR007253">
    <property type="entry name" value="Cell_wall-bd_2"/>
</dbReference>
<dbReference type="InterPro" id="IPR051922">
    <property type="entry name" value="Bact_Sporulation_Assoc"/>
</dbReference>
<dbReference type="Pfam" id="PF04122">
    <property type="entry name" value="CW_binding_2"/>
    <property type="match status" value="3"/>
</dbReference>
<dbReference type="PANTHER" id="PTHR30032:SF8">
    <property type="entry name" value="GERMINATION-SPECIFIC N-ACETYLMURAMOYL-L-ALANINE AMIDASE"/>
    <property type="match status" value="1"/>
</dbReference>
<dbReference type="AlphaFoldDB" id="A0A852SIN5"/>
<keyword evidence="2" id="KW-1185">Reference proteome</keyword>
<dbReference type="PANTHER" id="PTHR30032">
    <property type="entry name" value="N-ACETYLMURAMOYL-L-ALANINE AMIDASE-RELATED"/>
    <property type="match status" value="1"/>
</dbReference>
<comment type="caution">
    <text evidence="1">The sequence shown here is derived from an EMBL/GenBank/DDBJ whole genome shotgun (WGS) entry which is preliminary data.</text>
</comment>